<evidence type="ECO:0000313" key="2">
    <source>
        <dbReference type="Proteomes" id="UP001201985"/>
    </source>
</evidence>
<name>A0ABS9W0R2_9PROT</name>
<dbReference type="Proteomes" id="UP001201985">
    <property type="component" value="Unassembled WGS sequence"/>
</dbReference>
<comment type="caution">
    <text evidence="1">The sequence shown here is derived from an EMBL/GenBank/DDBJ whole genome shotgun (WGS) entry which is preliminary data.</text>
</comment>
<evidence type="ECO:0000313" key="1">
    <source>
        <dbReference type="EMBL" id="MCI0752445.1"/>
    </source>
</evidence>
<proteinExistence type="predicted"/>
<gene>
    <name evidence="1" type="ORF">MON41_01540</name>
</gene>
<reference evidence="1 2" key="1">
    <citation type="submission" date="2022-03" db="EMBL/GenBank/DDBJ databases">
        <title>Complete genome analysis of Roseomonas KG 17.1 : a prolific producer of plant growth promoters.</title>
        <authorList>
            <person name="Saadouli I."/>
            <person name="Najjari A."/>
            <person name="Mosbah A."/>
            <person name="Ouzari H.I."/>
        </authorList>
    </citation>
    <scope>NUCLEOTIDE SEQUENCE [LARGE SCALE GENOMIC DNA]</scope>
    <source>
        <strain evidence="1 2">KG17-1</strain>
    </source>
</reference>
<accession>A0ABS9W0R2</accession>
<dbReference type="RefSeq" id="WP_120006639.1">
    <property type="nucleotide sequence ID" value="NZ_JALBUU010000004.1"/>
</dbReference>
<organism evidence="1 2">
    <name type="scientific">Teichococcus vastitatis</name>
    <dbReference type="NCBI Taxonomy" id="2307076"/>
    <lineage>
        <taxon>Bacteria</taxon>
        <taxon>Pseudomonadati</taxon>
        <taxon>Pseudomonadota</taxon>
        <taxon>Alphaproteobacteria</taxon>
        <taxon>Acetobacterales</taxon>
        <taxon>Roseomonadaceae</taxon>
        <taxon>Roseomonas</taxon>
    </lineage>
</organism>
<sequence length="189" mass="20573">MALSALVLCSRALLKIGAQPIASLDEGTAEAEVAVHLYPAVRDALLSAHPWSFATGQMELPRLLATPRADYAHAFQLPADFLRVLSAGGARRGQGLNYRIHESRLHADAAQVTLTYLFRPSESAFPAFFASALVARLAAEFCIPLTESTSRADMLQRLADSEFRHARLVDSQQDTPRALTDFPLITARG</sequence>
<dbReference type="EMBL" id="JALBUU010000004">
    <property type="protein sequence ID" value="MCI0752445.1"/>
    <property type="molecule type" value="Genomic_DNA"/>
</dbReference>
<keyword evidence="2" id="KW-1185">Reference proteome</keyword>
<protein>
    <submittedName>
        <fullName evidence="1">Uncharacterized protein</fullName>
    </submittedName>
</protein>